<proteinExistence type="predicted"/>
<reference evidence="2" key="1">
    <citation type="journal article" date="2019" name="Int. J. Syst. Evol. Microbiol.">
        <title>The Global Catalogue of Microorganisms (GCM) 10K type strain sequencing project: providing services to taxonomists for standard genome sequencing and annotation.</title>
        <authorList>
            <consortium name="The Broad Institute Genomics Platform"/>
            <consortium name="The Broad Institute Genome Sequencing Center for Infectious Disease"/>
            <person name="Wu L."/>
            <person name="Ma J."/>
        </authorList>
    </citation>
    <scope>NUCLEOTIDE SEQUENCE [LARGE SCALE GENOMIC DNA]</scope>
    <source>
        <strain evidence="2">JCM 17217</strain>
    </source>
</reference>
<accession>A0ABP7PW21</accession>
<name>A0ABP7PW21_9BACT</name>
<protein>
    <recommendedName>
        <fullName evidence="3">SpoIIAA-like</fullName>
    </recommendedName>
</protein>
<dbReference type="Proteomes" id="UP001501556">
    <property type="component" value="Unassembled WGS sequence"/>
</dbReference>
<dbReference type="RefSeq" id="WP_345123115.1">
    <property type="nucleotide sequence ID" value="NZ_BAABDI010000009.1"/>
</dbReference>
<organism evidence="1 2">
    <name type="scientific">Hymenobacter antarcticus</name>
    <dbReference type="NCBI Taxonomy" id="486270"/>
    <lineage>
        <taxon>Bacteria</taxon>
        <taxon>Pseudomonadati</taxon>
        <taxon>Bacteroidota</taxon>
        <taxon>Cytophagia</taxon>
        <taxon>Cytophagales</taxon>
        <taxon>Hymenobacteraceae</taxon>
        <taxon>Hymenobacter</taxon>
    </lineage>
</organism>
<evidence type="ECO:0000313" key="2">
    <source>
        <dbReference type="Proteomes" id="UP001501556"/>
    </source>
</evidence>
<evidence type="ECO:0000313" key="1">
    <source>
        <dbReference type="EMBL" id="GAA3971926.1"/>
    </source>
</evidence>
<keyword evidence="2" id="KW-1185">Reference proteome</keyword>
<evidence type="ECO:0008006" key="3">
    <source>
        <dbReference type="Google" id="ProtNLM"/>
    </source>
</evidence>
<dbReference type="EMBL" id="BAABDI010000009">
    <property type="protein sequence ID" value="GAA3971926.1"/>
    <property type="molecule type" value="Genomic_DNA"/>
</dbReference>
<comment type="caution">
    <text evidence="1">The sequence shown here is derived from an EMBL/GenBank/DDBJ whole genome shotgun (WGS) entry which is preliminary data.</text>
</comment>
<sequence length="139" mass="15905">MSPLLVEDYLEISYRADLDLLVARWLLPIELPRMQEGYQLLLEAAQAGNCRRWLLDVRRRLNTHQVGAQWMVSTFLPQLGAQLGGRTRLAYLLAPVYLRDAAADSAFPPPAYFEGKPYIGERFIEENTAIAWLREEVAD</sequence>
<gene>
    <name evidence="1" type="ORF">GCM10022407_17130</name>
</gene>